<reference evidence="1" key="2">
    <citation type="journal article" date="2015" name="Data Brief">
        <title>Shoot transcriptome of the giant reed, Arundo donax.</title>
        <authorList>
            <person name="Barrero R.A."/>
            <person name="Guerrero F.D."/>
            <person name="Moolhuijzen P."/>
            <person name="Goolsby J.A."/>
            <person name="Tidwell J."/>
            <person name="Bellgard S.E."/>
            <person name="Bellgard M.I."/>
        </authorList>
    </citation>
    <scope>NUCLEOTIDE SEQUENCE</scope>
    <source>
        <tissue evidence="1">Shoot tissue taken approximately 20 cm above the soil surface</tissue>
    </source>
</reference>
<dbReference type="EMBL" id="GBRH01237854">
    <property type="protein sequence ID" value="JAD60041.1"/>
    <property type="molecule type" value="Transcribed_RNA"/>
</dbReference>
<reference evidence="1" key="1">
    <citation type="submission" date="2014-09" db="EMBL/GenBank/DDBJ databases">
        <authorList>
            <person name="Magalhaes I.L.F."/>
            <person name="Oliveira U."/>
            <person name="Santos F.R."/>
            <person name="Vidigal T.H.D.A."/>
            <person name="Brescovit A.D."/>
            <person name="Santos A.J."/>
        </authorList>
    </citation>
    <scope>NUCLEOTIDE SEQUENCE</scope>
    <source>
        <tissue evidence="1">Shoot tissue taken approximately 20 cm above the soil surface</tissue>
    </source>
</reference>
<evidence type="ECO:0000313" key="1">
    <source>
        <dbReference type="EMBL" id="JAD60041.1"/>
    </source>
</evidence>
<protein>
    <submittedName>
        <fullName evidence="1">Uncharacterized protein</fullName>
    </submittedName>
</protein>
<accession>A0A0A9B9P7</accession>
<organism evidence="1">
    <name type="scientific">Arundo donax</name>
    <name type="common">Giant reed</name>
    <name type="synonym">Donax arundinaceus</name>
    <dbReference type="NCBI Taxonomy" id="35708"/>
    <lineage>
        <taxon>Eukaryota</taxon>
        <taxon>Viridiplantae</taxon>
        <taxon>Streptophyta</taxon>
        <taxon>Embryophyta</taxon>
        <taxon>Tracheophyta</taxon>
        <taxon>Spermatophyta</taxon>
        <taxon>Magnoliopsida</taxon>
        <taxon>Liliopsida</taxon>
        <taxon>Poales</taxon>
        <taxon>Poaceae</taxon>
        <taxon>PACMAD clade</taxon>
        <taxon>Arundinoideae</taxon>
        <taxon>Arundineae</taxon>
        <taxon>Arundo</taxon>
    </lineage>
</organism>
<proteinExistence type="predicted"/>
<name>A0A0A9B9P7_ARUDO</name>
<sequence length="49" mass="5494">MIEVPDNNCFSRNSAEVHKKIECLEVAGVSSCKVTHFLKKNLQLFSVEA</sequence>
<dbReference type="AlphaFoldDB" id="A0A0A9B9P7"/>